<feature type="compositionally biased region" description="Basic and acidic residues" evidence="1">
    <location>
        <begin position="99"/>
        <end position="113"/>
    </location>
</feature>
<feature type="transmembrane region" description="Helical" evidence="2">
    <location>
        <begin position="7"/>
        <end position="32"/>
    </location>
</feature>
<name>A0A9D1JFK8_9FIRM</name>
<keyword evidence="2" id="KW-0472">Membrane</keyword>
<feature type="domain" description="Zinc-ribbon" evidence="3">
    <location>
        <begin position="121"/>
        <end position="142"/>
    </location>
</feature>
<evidence type="ECO:0000256" key="2">
    <source>
        <dbReference type="SAM" id="Phobius"/>
    </source>
</evidence>
<protein>
    <submittedName>
        <fullName evidence="4">Zinc ribbon domain-containing protein</fullName>
    </submittedName>
</protein>
<accession>A0A9D1JFK8</accession>
<organism evidence="4 5">
    <name type="scientific">Candidatus Egerieimonas intestinavium</name>
    <dbReference type="NCBI Taxonomy" id="2840777"/>
    <lineage>
        <taxon>Bacteria</taxon>
        <taxon>Bacillati</taxon>
        <taxon>Bacillota</taxon>
        <taxon>Clostridia</taxon>
        <taxon>Lachnospirales</taxon>
        <taxon>Lachnospiraceae</taxon>
        <taxon>Lachnospiraceae incertae sedis</taxon>
        <taxon>Candidatus Egerieimonas</taxon>
    </lineage>
</organism>
<keyword evidence="2" id="KW-0812">Transmembrane</keyword>
<gene>
    <name evidence="4" type="ORF">IAB98_04050</name>
</gene>
<keyword evidence="2" id="KW-1133">Transmembrane helix</keyword>
<feature type="non-terminal residue" evidence="4">
    <location>
        <position position="1"/>
    </location>
</feature>
<evidence type="ECO:0000256" key="1">
    <source>
        <dbReference type="SAM" id="MobiDB-lite"/>
    </source>
</evidence>
<dbReference type="AlphaFoldDB" id="A0A9D1JFK8"/>
<sequence>LIGLVKIFAWIAIAVFSVFWAIVGYFIGGAILGNSPAAGFVVAIMCFIFSVFAHKVFAGIGYVSKDKYVLDTMEYDSETLGKIANHLSNLQNSRSGNTSEEKIENTKRNPSEEDNRTVFNYCPNCGNKIKSGENFCANCGIKVHK</sequence>
<feature type="transmembrane region" description="Helical" evidence="2">
    <location>
        <begin position="38"/>
        <end position="63"/>
    </location>
</feature>
<dbReference type="Proteomes" id="UP000886841">
    <property type="component" value="Unassembled WGS sequence"/>
</dbReference>
<proteinExistence type="predicted"/>
<reference evidence="4" key="1">
    <citation type="submission" date="2020-10" db="EMBL/GenBank/DDBJ databases">
        <authorList>
            <person name="Gilroy R."/>
        </authorList>
    </citation>
    <scope>NUCLEOTIDE SEQUENCE</scope>
    <source>
        <strain evidence="4">ChiSxjej1B13-7041</strain>
    </source>
</reference>
<evidence type="ECO:0000313" key="5">
    <source>
        <dbReference type="Proteomes" id="UP000886841"/>
    </source>
</evidence>
<dbReference type="EMBL" id="DVHU01000035">
    <property type="protein sequence ID" value="HIR92576.1"/>
    <property type="molecule type" value="Genomic_DNA"/>
</dbReference>
<dbReference type="Pfam" id="PF13240">
    <property type="entry name" value="Zn_Ribbon_1"/>
    <property type="match status" value="1"/>
</dbReference>
<comment type="caution">
    <text evidence="4">The sequence shown here is derived from an EMBL/GenBank/DDBJ whole genome shotgun (WGS) entry which is preliminary data.</text>
</comment>
<dbReference type="InterPro" id="IPR026870">
    <property type="entry name" value="Zinc_ribbon_dom"/>
</dbReference>
<reference evidence="4" key="2">
    <citation type="journal article" date="2021" name="PeerJ">
        <title>Extensive microbial diversity within the chicken gut microbiome revealed by metagenomics and culture.</title>
        <authorList>
            <person name="Gilroy R."/>
            <person name="Ravi A."/>
            <person name="Getino M."/>
            <person name="Pursley I."/>
            <person name="Horton D.L."/>
            <person name="Alikhan N.F."/>
            <person name="Baker D."/>
            <person name="Gharbi K."/>
            <person name="Hall N."/>
            <person name="Watson M."/>
            <person name="Adriaenssens E.M."/>
            <person name="Foster-Nyarko E."/>
            <person name="Jarju S."/>
            <person name="Secka A."/>
            <person name="Antonio M."/>
            <person name="Oren A."/>
            <person name="Chaudhuri R.R."/>
            <person name="La Ragione R."/>
            <person name="Hildebrand F."/>
            <person name="Pallen M.J."/>
        </authorList>
    </citation>
    <scope>NUCLEOTIDE SEQUENCE</scope>
    <source>
        <strain evidence="4">ChiSxjej1B13-7041</strain>
    </source>
</reference>
<evidence type="ECO:0000313" key="4">
    <source>
        <dbReference type="EMBL" id="HIR92576.1"/>
    </source>
</evidence>
<feature type="region of interest" description="Disordered" evidence="1">
    <location>
        <begin position="92"/>
        <end position="113"/>
    </location>
</feature>
<evidence type="ECO:0000259" key="3">
    <source>
        <dbReference type="Pfam" id="PF13240"/>
    </source>
</evidence>